<accession>A0ABN5G9W0</accession>
<dbReference type="SUPFAM" id="SSF51735">
    <property type="entry name" value="NAD(P)-binding Rossmann-fold domains"/>
    <property type="match status" value="1"/>
</dbReference>
<keyword evidence="2" id="KW-0560">Oxidoreductase</keyword>
<reference evidence="4 5" key="1">
    <citation type="submission" date="2018-01" db="EMBL/GenBank/DDBJ databases">
        <title>Tropical forage species Digitaria eriantha prevents oxidative stress under low temperature conditions by the incorporation of polyhydroxybutyrate-producing endophytic bacteria.</title>
        <authorList>
            <person name="Stritzler M."/>
            <person name="Ayub N."/>
        </authorList>
    </citation>
    <scope>NUCLEOTIDE SEQUENCE [LARGE SCALE GENOMIC DNA]</scope>
    <source>
        <strain evidence="4 5">FR1</strain>
    </source>
</reference>
<dbReference type="PRINTS" id="PR00080">
    <property type="entry name" value="SDRFAMILY"/>
</dbReference>
<dbReference type="PANTHER" id="PTHR43669:SF3">
    <property type="entry name" value="ALCOHOL DEHYDROGENASE, PUTATIVE (AFU_ORTHOLOGUE AFUA_3G03445)-RELATED"/>
    <property type="match status" value="1"/>
</dbReference>
<evidence type="ECO:0000256" key="1">
    <source>
        <dbReference type="ARBA" id="ARBA00006484"/>
    </source>
</evidence>
<evidence type="ECO:0000256" key="3">
    <source>
        <dbReference type="RuleBase" id="RU000363"/>
    </source>
</evidence>
<sequence length="276" mass="28876">MEFANKTVLITGAATGIGRMTAHKLAGLGSRVVIADLNGAKAEEAAAAIQREGGDAIGLRCDVTRDDEIAELLATVVATYGPVDVLINNASMPPIAGRIEDIPFDAWENALQVNVLGYVRMIRAVLPAMMARGSGYLVNTASSLAILPDPPTRFQIPYTTTKGAQLAMSYGLAHALKPHGVKVSVFCPGITATSDRPGGQDLTTSSTEIPSMAQFLDGVDPRRGKPATPEFAASTLIEGLLQEKFLISSQVGYEEQIVEFAQAGLDPLALIVGGGA</sequence>
<comment type="similarity">
    <text evidence="1 3">Belongs to the short-chain dehydrogenases/reductases (SDR) family.</text>
</comment>
<dbReference type="EMBL" id="CP025738">
    <property type="protein sequence ID" value="AUO47315.1"/>
    <property type="molecule type" value="Genomic_DNA"/>
</dbReference>
<evidence type="ECO:0000313" key="5">
    <source>
        <dbReference type="Proteomes" id="UP000235315"/>
    </source>
</evidence>
<dbReference type="PANTHER" id="PTHR43669">
    <property type="entry name" value="5-KETO-D-GLUCONATE 5-REDUCTASE"/>
    <property type="match status" value="1"/>
</dbReference>
<dbReference type="CDD" id="cd05233">
    <property type="entry name" value="SDR_c"/>
    <property type="match status" value="1"/>
</dbReference>
<dbReference type="PRINTS" id="PR00081">
    <property type="entry name" value="GDHRDH"/>
</dbReference>
<dbReference type="Pfam" id="PF00106">
    <property type="entry name" value="adh_short"/>
    <property type="match status" value="1"/>
</dbReference>
<proteinExistence type="inferred from homology"/>
<organism evidence="4 5">
    <name type="scientific">Pseudomonas ogarae (strain DSM 112162 / CECT 30235 / F113)</name>
    <dbReference type="NCBI Taxonomy" id="1114970"/>
    <lineage>
        <taxon>Bacteria</taxon>
        <taxon>Pseudomonadati</taxon>
        <taxon>Pseudomonadota</taxon>
        <taxon>Gammaproteobacteria</taxon>
        <taxon>Pseudomonadales</taxon>
        <taxon>Pseudomonadaceae</taxon>
        <taxon>Pseudomonas</taxon>
    </lineage>
</organism>
<dbReference type="Gene3D" id="3.40.50.720">
    <property type="entry name" value="NAD(P)-binding Rossmann-like Domain"/>
    <property type="match status" value="1"/>
</dbReference>
<dbReference type="RefSeq" id="WP_014338888.1">
    <property type="nucleotide sequence ID" value="NC_016830.1"/>
</dbReference>
<dbReference type="InterPro" id="IPR002347">
    <property type="entry name" value="SDR_fam"/>
</dbReference>
<keyword evidence="5" id="KW-1185">Reference proteome</keyword>
<dbReference type="InterPro" id="IPR036291">
    <property type="entry name" value="NAD(P)-bd_dom_sf"/>
</dbReference>
<evidence type="ECO:0000313" key="4">
    <source>
        <dbReference type="EMBL" id="AUO47315.1"/>
    </source>
</evidence>
<dbReference type="Proteomes" id="UP000235315">
    <property type="component" value="Chromosome"/>
</dbReference>
<evidence type="ECO:0000256" key="2">
    <source>
        <dbReference type="ARBA" id="ARBA00023002"/>
    </source>
</evidence>
<gene>
    <name evidence="4" type="ORF">C1C98_18630</name>
</gene>
<name>A0ABN5G9W0_PSEO1</name>
<protein>
    <submittedName>
        <fullName evidence="4">Short chain dehydrogenase</fullName>
    </submittedName>
</protein>